<sequence>MATQYDNFQNFGKENIESSLKAFNVFSKGLQTVATELVGYSKKSFEEGSAALEKLAATKSLDKAIEVQTEYARKSYENFVQESAKIGEIYKEIAQEAFRPYEGAFNRAR</sequence>
<protein>
    <recommendedName>
        <fullName evidence="1">Phasin domain-containing protein</fullName>
    </recommendedName>
</protein>
<dbReference type="Pfam" id="PF09361">
    <property type="entry name" value="Phasin_2"/>
    <property type="match status" value="1"/>
</dbReference>
<proteinExistence type="predicted"/>
<dbReference type="Proteomes" id="UP000537592">
    <property type="component" value="Unassembled WGS sequence"/>
</dbReference>
<evidence type="ECO:0000259" key="1">
    <source>
        <dbReference type="Pfam" id="PF09361"/>
    </source>
</evidence>
<accession>A0A7W5Z2L8</accession>
<name>A0A7W5Z2L8_9HYPH</name>
<dbReference type="EMBL" id="JACICC010000001">
    <property type="protein sequence ID" value="MBB3808659.1"/>
    <property type="molecule type" value="Genomic_DNA"/>
</dbReference>
<gene>
    <name evidence="2" type="ORF">FHS81_000713</name>
</gene>
<comment type="caution">
    <text evidence="2">The sequence shown here is derived from an EMBL/GenBank/DDBJ whole genome shotgun (WGS) entry which is preliminary data.</text>
</comment>
<dbReference type="RefSeq" id="WP_183750625.1">
    <property type="nucleotide sequence ID" value="NZ_JACICC010000001.1"/>
</dbReference>
<evidence type="ECO:0000313" key="2">
    <source>
        <dbReference type="EMBL" id="MBB3808659.1"/>
    </source>
</evidence>
<dbReference type="AlphaFoldDB" id="A0A7W5Z2L8"/>
<evidence type="ECO:0000313" key="3">
    <source>
        <dbReference type="Proteomes" id="UP000537592"/>
    </source>
</evidence>
<dbReference type="InterPro" id="IPR018968">
    <property type="entry name" value="Phasin"/>
</dbReference>
<organism evidence="2 3">
    <name type="scientific">Pseudochelatococcus contaminans</name>
    <dbReference type="NCBI Taxonomy" id="1538103"/>
    <lineage>
        <taxon>Bacteria</taxon>
        <taxon>Pseudomonadati</taxon>
        <taxon>Pseudomonadota</taxon>
        <taxon>Alphaproteobacteria</taxon>
        <taxon>Hyphomicrobiales</taxon>
        <taxon>Chelatococcaceae</taxon>
        <taxon>Pseudochelatococcus</taxon>
    </lineage>
</organism>
<feature type="domain" description="Phasin" evidence="1">
    <location>
        <begin position="7"/>
        <end position="103"/>
    </location>
</feature>
<reference evidence="2 3" key="1">
    <citation type="submission" date="2020-08" db="EMBL/GenBank/DDBJ databases">
        <title>Genomic Encyclopedia of Type Strains, Phase IV (KMG-IV): sequencing the most valuable type-strain genomes for metagenomic binning, comparative biology and taxonomic classification.</title>
        <authorList>
            <person name="Goeker M."/>
        </authorList>
    </citation>
    <scope>NUCLEOTIDE SEQUENCE [LARGE SCALE GENOMIC DNA]</scope>
    <source>
        <strain evidence="2 3">DSM 28760</strain>
    </source>
</reference>
<keyword evidence="3" id="KW-1185">Reference proteome</keyword>